<keyword evidence="1" id="KW-0812">Transmembrane</keyword>
<feature type="transmembrane region" description="Helical" evidence="1">
    <location>
        <begin position="20"/>
        <end position="40"/>
    </location>
</feature>
<accession>A0A0F7L302</accession>
<evidence type="ECO:0000313" key="2">
    <source>
        <dbReference type="EMBL" id="AKH46300.1"/>
    </source>
</evidence>
<evidence type="ECO:0000256" key="1">
    <source>
        <dbReference type="SAM" id="Phobius"/>
    </source>
</evidence>
<protein>
    <submittedName>
        <fullName evidence="2">Uncharacterized protein</fullName>
    </submittedName>
</protein>
<keyword evidence="1" id="KW-1133">Transmembrane helix</keyword>
<keyword evidence="1" id="KW-0472">Membrane</keyword>
<reference evidence="2" key="2">
    <citation type="submission" date="2015-03" db="EMBL/GenBank/DDBJ databases">
        <authorList>
            <person name="Chow C.-E.T."/>
            <person name="Winget D.M."/>
            <person name="White R.A.III."/>
            <person name="Hallam S.J."/>
            <person name="Suttle C.A."/>
        </authorList>
    </citation>
    <scope>NUCLEOTIDE SEQUENCE</scope>
    <source>
        <strain evidence="2">Anoxic3_6</strain>
    </source>
</reference>
<dbReference type="EMBL" id="KR029581">
    <property type="protein sequence ID" value="AKH46300.1"/>
    <property type="molecule type" value="Genomic_DNA"/>
</dbReference>
<proteinExistence type="predicted"/>
<organism evidence="2">
    <name type="scientific">uncultured marine virus</name>
    <dbReference type="NCBI Taxonomy" id="186617"/>
    <lineage>
        <taxon>Viruses</taxon>
        <taxon>environmental samples</taxon>
    </lineage>
</organism>
<name>A0A0F7L302_9VIRU</name>
<sequence>MSGGMSVISPDTSIKSSVLSSQDIVILVSMFCFIGLLSLYKSDTLPAIHWINFVFSRINKISCGDSIS</sequence>
<reference evidence="2" key="1">
    <citation type="journal article" date="2015" name="Front. Microbiol.">
        <title>Combining genomic sequencing methods to explore viral diversity and reveal potential virus-host interactions.</title>
        <authorList>
            <person name="Chow C.E."/>
            <person name="Winget D.M."/>
            <person name="White R.A.III."/>
            <person name="Hallam S.J."/>
            <person name="Suttle C.A."/>
        </authorList>
    </citation>
    <scope>NUCLEOTIDE SEQUENCE</scope>
    <source>
        <strain evidence="2">Anoxic3_6</strain>
    </source>
</reference>